<feature type="compositionally biased region" description="Low complexity" evidence="1">
    <location>
        <begin position="407"/>
        <end position="423"/>
    </location>
</feature>
<feature type="compositionally biased region" description="Basic and acidic residues" evidence="1">
    <location>
        <begin position="953"/>
        <end position="967"/>
    </location>
</feature>
<protein>
    <recommendedName>
        <fullName evidence="2">Nucleolar protein Dnt1-like N-terminal domain-containing protein</fullName>
    </recommendedName>
</protein>
<evidence type="ECO:0000259" key="2">
    <source>
        <dbReference type="Pfam" id="PF10407"/>
    </source>
</evidence>
<feature type="compositionally biased region" description="Polar residues" evidence="1">
    <location>
        <begin position="1338"/>
        <end position="1360"/>
    </location>
</feature>
<gene>
    <name evidence="3" type="ORF">SCODWIG_01533</name>
</gene>
<feature type="compositionally biased region" description="Basic and acidic residues" evidence="1">
    <location>
        <begin position="380"/>
        <end position="393"/>
    </location>
</feature>
<dbReference type="EMBL" id="UFAJ01000201">
    <property type="protein sequence ID" value="SSD59772.1"/>
    <property type="molecule type" value="Genomic_DNA"/>
</dbReference>
<dbReference type="GO" id="GO:0000183">
    <property type="term" value="P:rDNA heterochromatin formation"/>
    <property type="evidence" value="ECO:0007669"/>
    <property type="project" value="InterPro"/>
</dbReference>
<dbReference type="Proteomes" id="UP000262825">
    <property type="component" value="Unassembled WGS sequence"/>
</dbReference>
<feature type="region of interest" description="Disordered" evidence="1">
    <location>
        <begin position="1089"/>
        <end position="1156"/>
    </location>
</feature>
<keyword evidence="4" id="KW-1185">Reference proteome</keyword>
<feature type="compositionally biased region" description="Polar residues" evidence="1">
    <location>
        <begin position="906"/>
        <end position="936"/>
    </location>
</feature>
<feature type="region of interest" description="Disordered" evidence="1">
    <location>
        <begin position="496"/>
        <end position="515"/>
    </location>
</feature>
<dbReference type="VEuPathDB" id="FungiDB:SCODWIG_01533"/>
<feature type="compositionally biased region" description="Basic and acidic residues" evidence="1">
    <location>
        <begin position="871"/>
        <end position="883"/>
    </location>
</feature>
<organism evidence="3 4">
    <name type="scientific">Saccharomycodes ludwigii</name>
    <dbReference type="NCBI Taxonomy" id="36035"/>
    <lineage>
        <taxon>Eukaryota</taxon>
        <taxon>Fungi</taxon>
        <taxon>Dikarya</taxon>
        <taxon>Ascomycota</taxon>
        <taxon>Saccharomycotina</taxon>
        <taxon>Saccharomycetes</taxon>
        <taxon>Saccharomycodales</taxon>
        <taxon>Saccharomycodaceae</taxon>
        <taxon>Saccharomycodes</taxon>
    </lineage>
</organism>
<feature type="compositionally biased region" description="Polar residues" evidence="1">
    <location>
        <begin position="551"/>
        <end position="576"/>
    </location>
</feature>
<accession>A0A376B571</accession>
<feature type="compositionally biased region" description="Low complexity" evidence="1">
    <location>
        <begin position="532"/>
        <end position="541"/>
    </location>
</feature>
<feature type="compositionally biased region" description="Polar residues" evidence="1">
    <location>
        <begin position="1005"/>
        <end position="1014"/>
    </location>
</feature>
<feature type="region of interest" description="Disordered" evidence="1">
    <location>
        <begin position="669"/>
        <end position="702"/>
    </location>
</feature>
<feature type="region of interest" description="Disordered" evidence="1">
    <location>
        <begin position="376"/>
        <end position="426"/>
    </location>
</feature>
<feature type="compositionally biased region" description="Low complexity" evidence="1">
    <location>
        <begin position="831"/>
        <end position="861"/>
    </location>
</feature>
<feature type="compositionally biased region" description="Polar residues" evidence="1">
    <location>
        <begin position="452"/>
        <end position="472"/>
    </location>
</feature>
<feature type="region of interest" description="Disordered" evidence="1">
    <location>
        <begin position="238"/>
        <end position="268"/>
    </location>
</feature>
<feature type="compositionally biased region" description="Polar residues" evidence="1">
    <location>
        <begin position="1500"/>
        <end position="1514"/>
    </location>
</feature>
<dbReference type="PANTHER" id="PTHR28196">
    <property type="entry name" value="NUCLEOLAR PROTEIN NET1-RELATED"/>
    <property type="match status" value="1"/>
</dbReference>
<feature type="compositionally biased region" description="Polar residues" evidence="1">
    <location>
        <begin position="674"/>
        <end position="687"/>
    </location>
</feature>
<feature type="compositionally biased region" description="Polar residues" evidence="1">
    <location>
        <begin position="248"/>
        <end position="268"/>
    </location>
</feature>
<feature type="domain" description="Nucleolar protein Dnt1-like N-terminal" evidence="2">
    <location>
        <begin position="145"/>
        <end position="214"/>
    </location>
</feature>
<feature type="compositionally biased region" description="Polar residues" evidence="1">
    <location>
        <begin position="395"/>
        <end position="406"/>
    </location>
</feature>
<evidence type="ECO:0000313" key="4">
    <source>
        <dbReference type="Proteomes" id="UP000262825"/>
    </source>
</evidence>
<feature type="compositionally biased region" description="Low complexity" evidence="1">
    <location>
        <begin position="1125"/>
        <end position="1136"/>
    </location>
</feature>
<feature type="compositionally biased region" description="Polar residues" evidence="1">
    <location>
        <begin position="1432"/>
        <end position="1443"/>
    </location>
</feature>
<feature type="region of interest" description="Disordered" evidence="1">
    <location>
        <begin position="1192"/>
        <end position="1306"/>
    </location>
</feature>
<feature type="compositionally biased region" description="Acidic residues" evidence="1">
    <location>
        <begin position="1373"/>
        <end position="1390"/>
    </location>
</feature>
<dbReference type="InterPro" id="IPR043185">
    <property type="entry name" value="Net1/Tof2"/>
</dbReference>
<feature type="region of interest" description="Disordered" evidence="1">
    <location>
        <begin position="452"/>
        <end position="477"/>
    </location>
</feature>
<dbReference type="InterPro" id="IPR018844">
    <property type="entry name" value="Dnt1-like_N"/>
</dbReference>
<feature type="compositionally biased region" description="Basic and acidic residues" evidence="1">
    <location>
        <begin position="1142"/>
        <end position="1156"/>
    </location>
</feature>
<reference evidence="4" key="1">
    <citation type="submission" date="2018-06" db="EMBL/GenBank/DDBJ databases">
        <authorList>
            <person name="Guldener U."/>
        </authorList>
    </citation>
    <scope>NUCLEOTIDE SEQUENCE [LARGE SCALE GENOMIC DNA]</scope>
    <source>
        <strain evidence="4">UTAD17</strain>
    </source>
</reference>
<proteinExistence type="predicted"/>
<evidence type="ECO:0000313" key="3">
    <source>
        <dbReference type="EMBL" id="SSD59772.1"/>
    </source>
</evidence>
<feature type="compositionally biased region" description="Polar residues" evidence="1">
    <location>
        <begin position="1276"/>
        <end position="1285"/>
    </location>
</feature>
<feature type="region of interest" description="Disordered" evidence="1">
    <location>
        <begin position="768"/>
        <end position="1071"/>
    </location>
</feature>
<feature type="compositionally biased region" description="Acidic residues" evidence="1">
    <location>
        <begin position="1517"/>
        <end position="1537"/>
    </location>
</feature>
<feature type="region of interest" description="Disordered" evidence="1">
    <location>
        <begin position="1427"/>
        <end position="1588"/>
    </location>
</feature>
<feature type="compositionally biased region" description="Basic and acidic residues" evidence="1">
    <location>
        <begin position="976"/>
        <end position="986"/>
    </location>
</feature>
<feature type="compositionally biased region" description="Basic and acidic residues" evidence="1">
    <location>
        <begin position="1192"/>
        <end position="1261"/>
    </location>
</feature>
<feature type="region of interest" description="Disordered" evidence="1">
    <location>
        <begin position="529"/>
        <end position="636"/>
    </location>
</feature>
<evidence type="ECO:0000256" key="1">
    <source>
        <dbReference type="SAM" id="MobiDB-lite"/>
    </source>
</evidence>
<dbReference type="PANTHER" id="PTHR28196:SF1">
    <property type="entry name" value="NUCLEOLAR PROTEIN NET1-RELATED"/>
    <property type="match status" value="1"/>
</dbReference>
<dbReference type="Pfam" id="PF10407">
    <property type="entry name" value="Cytokin_check_N"/>
    <property type="match status" value="1"/>
</dbReference>
<name>A0A376B571_9ASCO</name>
<sequence length="1588" mass="175506">MSQLYKLQIVLVPPSSRFSIINPTQHNNGNSAANSTVIQTIPTYTSDLHKNNGNTVNANVNTIGPFANNNNGGNNKIVNRNNINSASTNISTRSEFAREGDIQAAHYILRANPNPNFSPSTSGVFNTSINPFITSPAQPASQRFYKKFLHLISPTKSLFQLSEEIIAKCSKLYPNLKSRIDIISLQDSDECDLDPDFTVGEIFNFNNTVYVILKGELEFFDDDGKGVIENEANLSPYQLRRKRKTESDGTPATINNPSTDMNHITGPPTITIQKKRKTNDNNSDDQVQQQTLRISTPLANEIFPSSRIITTNAKIQNNKPSSLTSINVNIEKPNDHDYNIDDLLEDRSILPPPPPQSPPIRISSRIEAKRIVSFTGDEDAVSRSEQVDPDKTKRTTPMKSPNAYLTNNNRNNNNNANGNSNGNKTSIFNATPNRFTMTGQRVVSANNTVIHNPSNRVASTPLTTHIQPWNDTTTKKEKRITSGMLVIPEPKISEVEREMQEGPSSPAGILPLKSDRIPMKKQAYIQDLEYASPSSSSSSSPSSPPPPPSSNTFRTTDPTVAKENQQNNVIGNTSNTNDKKIIASPPLHRGSTSSDESVKRTPMGKPSIDDMDSPTKKSSVRDSLSQDEVQLAKLPTVRKTSIEEKLNNKQRIQENEETVSGEHIDGLNLKMVGSDNNQQPEQSINVTTRKEDFSDSDSSTAAANDSTIHLKNNIKKIDTTNLMQDNETQEGGKKYQAFDISLHKEELLSMLNGNKFVIPPKLKRKTRNVENNVGAEKTSSSKRKPYTTILNIDLDNSKPDPRNILPKGTSRSAARKATKLITSNKEKTIDSSYDSSATSSNSPESSSSSSSESETTSGNTSDDITEDSYTDDEKKADTIKQLKDLNVNPLKEDIRRSSSSPPSILPFQQKTEPITTSEKLPATTSIIQSGTKSNFDSPKKSGVVVAGNVEKSLTGDEKPPVKSHDVPKTSNSTKKSTAEYESKKNEIQTTNHVVASPDASKKSIVETTNKTSIKSMAPSVHKKLSVPLANKGKKPAFDKSTKIGVKLTNIDSDSDSDSSSSFDSESDSDSSNDKAFIAKKYAVQLQQNKSKLGTRIGLRESNNNQSGVKNYPSAEIIDDSDDGLSTESESTTGSDDSGTESENEHLNYLKKNQENELKRKEQLKELDLKRKKELEEKKEELRIKIREAERLSRIRKREEELAKNKAKKEEELAKDKAKKEEELAKQKEEKAVQYKAEMRTNKQERQQEQQQLEGKKKEGTKLRKQIVQELKKKTTQETLHNSGKGNQIIEEKKNTGKKSQKEVNKIIDTVKGKETIRAPKKNEKAYKIDTEDKITYIPNTEESIPNNLNANSKVESSIQPSHVVKEKNLPLEFDSDSSQDSSDDDDEAEEENKGRNKPRRGIVAKPKGAVTRIVPTKSAFETDFMDDIHDIAQSTQKNNSSPVRESPSIPKPMNPSVSLKRKLASPTLNSNSRLKKTRSSLNTLSDLAQRGVPEVKEKANNTVGSKKVSSPLIASSNEEESDSEDSEDSGDSDDSSSDESSSNDSSDSDSKNNTKFINAKGLNKRKKKSNSGFASLIKDSKKNSSMVL</sequence>
<feature type="region of interest" description="Disordered" evidence="1">
    <location>
        <begin position="1338"/>
        <end position="1410"/>
    </location>
</feature>
<feature type="compositionally biased region" description="Basic and acidic residues" evidence="1">
    <location>
        <begin position="1289"/>
        <end position="1306"/>
    </location>
</feature>